<sequence>MADVQSQPTGLPADAKHVRLAIPPSSPAMPTQCSLPSRLKNRLGLDAFSPVNQNGSFEFDRVIKSGYVQKRTSKTKAWRTIFLVLRPNTLSIYKSDKEEKLRHKVDLADLTAVTLLKDPKNKRQNVFGLPIMRRESFLGTAAINPDPRRGVTDVDRLASSSPEPSQPRSRAGPRPSVSASGRRPSQIESSGMSGTELASHSDFSDSEVHRIPGASFESLSVQFPSGANAQNRAPPDTANNGQAGGTQVETDPDRVIWQGWLGFLRSKGGVRQWKKSWAVLRPRNLILYKNDSESSVLFIVYLSSIVNVVDIDPMSRTRTHCLQIITDEKSYKFCAKDEEELVQCLGAFKSLLAKRRELEAKAAAAKAATAGGTTRWILDANGERVKLRCVNWAAHMETNTPEGLHRQSMDYLVSWIQRQGFNCVRLTYSIDHALNPAATVRDSFTKSAADANVPLAAMQNLYAQVQVKNPWITNSTTTSDVFAALIDKLYAVGVLTILDNHTSKATWCCNIDDGNGWWDEAFGYNSFNSRYFNTRNWLAGLQAMAAWSQSHPGVVGMSLRNELRQFLLQDLNNRDDWYRFIKQAGDLVHATHPDVLVIVGGPGSATDMTHLRRRMLDTSGWKGKNVWEMHAYSFTLTFPDPFKSCDVVKVQYGFWNGFVLEQNKPYTGPLILSEFGVGMTGGDRNGLNEQDDRYLSCLAGYMQNNDAEWAVWVLGGSYYIRQGEVDKDEGWGLLKYDWSDWRNPAFPGMLGDMWKVTQWPGKN</sequence>
<feature type="domain" description="PH" evidence="5">
    <location>
        <begin position="254"/>
        <end position="353"/>
    </location>
</feature>
<name>A0AAV9H6B7_9PEZI</name>
<evidence type="ECO:0000256" key="3">
    <source>
        <dbReference type="ARBA" id="ARBA00023295"/>
    </source>
</evidence>
<evidence type="ECO:0000256" key="1">
    <source>
        <dbReference type="ARBA" id="ARBA00005641"/>
    </source>
</evidence>
<comment type="similarity">
    <text evidence="1">Belongs to the glycosyl hydrolase 5 (cellulase A) family.</text>
</comment>
<evidence type="ECO:0000256" key="4">
    <source>
        <dbReference type="SAM" id="MobiDB-lite"/>
    </source>
</evidence>
<organism evidence="6 7">
    <name type="scientific">Podospora aff. communis PSN243</name>
    <dbReference type="NCBI Taxonomy" id="3040156"/>
    <lineage>
        <taxon>Eukaryota</taxon>
        <taxon>Fungi</taxon>
        <taxon>Dikarya</taxon>
        <taxon>Ascomycota</taxon>
        <taxon>Pezizomycotina</taxon>
        <taxon>Sordariomycetes</taxon>
        <taxon>Sordariomycetidae</taxon>
        <taxon>Sordariales</taxon>
        <taxon>Podosporaceae</taxon>
        <taxon>Podospora</taxon>
    </lineage>
</organism>
<dbReference type="Pfam" id="PF00169">
    <property type="entry name" value="PH"/>
    <property type="match status" value="2"/>
</dbReference>
<dbReference type="GO" id="GO:0000272">
    <property type="term" value="P:polysaccharide catabolic process"/>
    <property type="evidence" value="ECO:0007669"/>
    <property type="project" value="InterPro"/>
</dbReference>
<dbReference type="InterPro" id="IPR017853">
    <property type="entry name" value="GH"/>
</dbReference>
<keyword evidence="2 6" id="KW-0378">Hydrolase</keyword>
<dbReference type="Gene3D" id="3.20.20.80">
    <property type="entry name" value="Glycosidases"/>
    <property type="match status" value="1"/>
</dbReference>
<feature type="compositionally biased region" description="Polar residues" evidence="4">
    <location>
        <begin position="186"/>
        <end position="198"/>
    </location>
</feature>
<reference evidence="6" key="1">
    <citation type="journal article" date="2023" name="Mol. Phylogenet. Evol.">
        <title>Genome-scale phylogeny and comparative genomics of the fungal order Sordariales.</title>
        <authorList>
            <person name="Hensen N."/>
            <person name="Bonometti L."/>
            <person name="Westerberg I."/>
            <person name="Brannstrom I.O."/>
            <person name="Guillou S."/>
            <person name="Cros-Aarteil S."/>
            <person name="Calhoun S."/>
            <person name="Haridas S."/>
            <person name="Kuo A."/>
            <person name="Mondo S."/>
            <person name="Pangilinan J."/>
            <person name="Riley R."/>
            <person name="LaButti K."/>
            <person name="Andreopoulos B."/>
            <person name="Lipzen A."/>
            <person name="Chen C."/>
            <person name="Yan M."/>
            <person name="Daum C."/>
            <person name="Ng V."/>
            <person name="Clum A."/>
            <person name="Steindorff A."/>
            <person name="Ohm R.A."/>
            <person name="Martin F."/>
            <person name="Silar P."/>
            <person name="Natvig D.O."/>
            <person name="Lalanne C."/>
            <person name="Gautier V."/>
            <person name="Ament-Velasquez S.L."/>
            <person name="Kruys A."/>
            <person name="Hutchinson M.I."/>
            <person name="Powell A.J."/>
            <person name="Barry K."/>
            <person name="Miller A.N."/>
            <person name="Grigoriev I.V."/>
            <person name="Debuchy R."/>
            <person name="Gladieux P."/>
            <person name="Hiltunen Thoren M."/>
            <person name="Johannesson H."/>
        </authorList>
    </citation>
    <scope>NUCLEOTIDE SEQUENCE</scope>
    <source>
        <strain evidence="6">PSN243</strain>
    </source>
</reference>
<accession>A0AAV9H6B7</accession>
<feature type="region of interest" description="Disordered" evidence="4">
    <location>
        <begin position="225"/>
        <end position="249"/>
    </location>
</feature>
<dbReference type="GO" id="GO:0004553">
    <property type="term" value="F:hydrolase activity, hydrolyzing O-glycosyl compounds"/>
    <property type="evidence" value="ECO:0007669"/>
    <property type="project" value="InterPro"/>
</dbReference>
<feature type="compositionally biased region" description="Basic and acidic residues" evidence="4">
    <location>
        <begin position="146"/>
        <end position="156"/>
    </location>
</feature>
<dbReference type="Gene3D" id="2.30.29.30">
    <property type="entry name" value="Pleckstrin-homology domain (PH domain)/Phosphotyrosine-binding domain (PTB)"/>
    <property type="match status" value="2"/>
</dbReference>
<dbReference type="PANTHER" id="PTHR31263:SF0">
    <property type="entry name" value="CELLULASE FAMILY PROTEIN (AFU_ORTHOLOGUE AFUA_5G14560)"/>
    <property type="match status" value="1"/>
</dbReference>
<keyword evidence="3" id="KW-0326">Glycosidase</keyword>
<gene>
    <name evidence="6" type="ORF">QBC34DRAFT_444728</name>
</gene>
<dbReference type="PROSITE" id="PS50003">
    <property type="entry name" value="PH_DOMAIN"/>
    <property type="match status" value="2"/>
</dbReference>
<dbReference type="PANTHER" id="PTHR31263">
    <property type="entry name" value="CELLULASE FAMILY PROTEIN (AFU_ORTHOLOGUE AFUA_5G14560)"/>
    <property type="match status" value="1"/>
</dbReference>
<dbReference type="InterPro" id="IPR011993">
    <property type="entry name" value="PH-like_dom_sf"/>
</dbReference>
<evidence type="ECO:0000313" key="6">
    <source>
        <dbReference type="EMBL" id="KAK4455993.1"/>
    </source>
</evidence>
<dbReference type="Proteomes" id="UP001321760">
    <property type="component" value="Unassembled WGS sequence"/>
</dbReference>
<dbReference type="CDD" id="cd13299">
    <property type="entry name" value="PH2_PH_fungal"/>
    <property type="match status" value="1"/>
</dbReference>
<dbReference type="SUPFAM" id="SSF51445">
    <property type="entry name" value="(Trans)glycosidases"/>
    <property type="match status" value="1"/>
</dbReference>
<evidence type="ECO:0000256" key="2">
    <source>
        <dbReference type="ARBA" id="ARBA00022801"/>
    </source>
</evidence>
<proteinExistence type="inferred from homology"/>
<comment type="caution">
    <text evidence="6">The sequence shown here is derived from an EMBL/GenBank/DDBJ whole genome shotgun (WGS) entry which is preliminary data.</text>
</comment>
<reference evidence="6" key="2">
    <citation type="submission" date="2023-05" db="EMBL/GenBank/DDBJ databases">
        <authorList>
            <consortium name="Lawrence Berkeley National Laboratory"/>
            <person name="Steindorff A."/>
            <person name="Hensen N."/>
            <person name="Bonometti L."/>
            <person name="Westerberg I."/>
            <person name="Brannstrom I.O."/>
            <person name="Guillou S."/>
            <person name="Cros-Aarteil S."/>
            <person name="Calhoun S."/>
            <person name="Haridas S."/>
            <person name="Kuo A."/>
            <person name="Mondo S."/>
            <person name="Pangilinan J."/>
            <person name="Riley R."/>
            <person name="Labutti K."/>
            <person name="Andreopoulos B."/>
            <person name="Lipzen A."/>
            <person name="Chen C."/>
            <person name="Yanf M."/>
            <person name="Daum C."/>
            <person name="Ng V."/>
            <person name="Clum A."/>
            <person name="Ohm R."/>
            <person name="Martin F."/>
            <person name="Silar P."/>
            <person name="Natvig D."/>
            <person name="Lalanne C."/>
            <person name="Gautier V."/>
            <person name="Ament-Velasquez S.L."/>
            <person name="Kruys A."/>
            <person name="Hutchinson M.I."/>
            <person name="Powell A.J."/>
            <person name="Barry K."/>
            <person name="Miller A.N."/>
            <person name="Grigoriev I.V."/>
            <person name="Debuchy R."/>
            <person name="Gladieux P."/>
            <person name="Thoren M.H."/>
            <person name="Johannesson H."/>
        </authorList>
    </citation>
    <scope>NUCLEOTIDE SEQUENCE</scope>
    <source>
        <strain evidence="6">PSN243</strain>
    </source>
</reference>
<dbReference type="Pfam" id="PF00150">
    <property type="entry name" value="Cellulase"/>
    <property type="match status" value="1"/>
</dbReference>
<dbReference type="EMBL" id="MU865913">
    <property type="protein sequence ID" value="KAK4455993.1"/>
    <property type="molecule type" value="Genomic_DNA"/>
</dbReference>
<protein>
    <submittedName>
        <fullName evidence="6">Glycoside hydrolase superfamily</fullName>
    </submittedName>
</protein>
<dbReference type="SMART" id="SM00233">
    <property type="entry name" value="PH"/>
    <property type="match status" value="2"/>
</dbReference>
<evidence type="ECO:0000313" key="7">
    <source>
        <dbReference type="Proteomes" id="UP001321760"/>
    </source>
</evidence>
<feature type="domain" description="PH" evidence="5">
    <location>
        <begin position="61"/>
        <end position="159"/>
    </location>
</feature>
<dbReference type="SUPFAM" id="SSF50729">
    <property type="entry name" value="PH domain-like"/>
    <property type="match status" value="2"/>
</dbReference>
<dbReference type="InterPro" id="IPR001849">
    <property type="entry name" value="PH_domain"/>
</dbReference>
<feature type="region of interest" description="Disordered" evidence="4">
    <location>
        <begin position="140"/>
        <end position="204"/>
    </location>
</feature>
<evidence type="ECO:0000259" key="5">
    <source>
        <dbReference type="PROSITE" id="PS50003"/>
    </source>
</evidence>
<keyword evidence="7" id="KW-1185">Reference proteome</keyword>
<dbReference type="InterPro" id="IPR001547">
    <property type="entry name" value="Glyco_hydro_5"/>
</dbReference>
<dbReference type="AlphaFoldDB" id="A0AAV9H6B7"/>
<feature type="compositionally biased region" description="Low complexity" evidence="4">
    <location>
        <begin position="159"/>
        <end position="170"/>
    </location>
</feature>